<keyword evidence="4" id="KW-1185">Reference proteome</keyword>
<feature type="compositionally biased region" description="Pro residues" evidence="1">
    <location>
        <begin position="156"/>
        <end position="167"/>
    </location>
</feature>
<dbReference type="InterPro" id="IPR025961">
    <property type="entry name" value="Metal_resist"/>
</dbReference>
<evidence type="ECO:0000256" key="1">
    <source>
        <dbReference type="SAM" id="MobiDB-lite"/>
    </source>
</evidence>
<evidence type="ECO:0000313" key="4">
    <source>
        <dbReference type="Proteomes" id="UP001230156"/>
    </source>
</evidence>
<dbReference type="Pfam" id="PF13801">
    <property type="entry name" value="Metal_resist"/>
    <property type="match status" value="1"/>
</dbReference>
<name>A0ABU0YMR9_9PROT</name>
<reference evidence="4" key="1">
    <citation type="submission" date="2023-08" db="EMBL/GenBank/DDBJ databases">
        <title>Rhodospirillaceae gen. nov., a novel taxon isolated from the Yangtze River Yuezi River estuary sludge.</title>
        <authorList>
            <person name="Ruan L."/>
        </authorList>
    </citation>
    <scope>NUCLEOTIDE SEQUENCE [LARGE SCALE GENOMIC DNA]</scope>
    <source>
        <strain evidence="4">R-7</strain>
    </source>
</reference>
<feature type="transmembrane region" description="Helical" evidence="2">
    <location>
        <begin position="12"/>
        <end position="35"/>
    </location>
</feature>
<sequence length="167" mass="18006">MTISGAGAKWLIGVAAVSLCINLFLVGLMAGHWIYGPGFLGRGGPDGPRRGIEAMIAGVPEDLRPMIKQKFDAAKPQFQAQREQIRTVRDKLAAAAEADPFDPAAFDQAFGEFQQAMDGMGAIAHQTIREILPQIPAAQRKQLVEKWSKRWGKGPDGPPPPPPGEEP</sequence>
<evidence type="ECO:0000313" key="3">
    <source>
        <dbReference type="EMBL" id="MDQ7249016.1"/>
    </source>
</evidence>
<dbReference type="Proteomes" id="UP001230156">
    <property type="component" value="Unassembled WGS sequence"/>
</dbReference>
<dbReference type="EMBL" id="JAUYVI010000004">
    <property type="protein sequence ID" value="MDQ7249016.1"/>
    <property type="molecule type" value="Genomic_DNA"/>
</dbReference>
<dbReference type="RefSeq" id="WP_379956525.1">
    <property type="nucleotide sequence ID" value="NZ_JAUYVI010000004.1"/>
</dbReference>
<keyword evidence="2" id="KW-0472">Membrane</keyword>
<protein>
    <submittedName>
        <fullName evidence="3">Periplasmic heavy metal sensor</fullName>
    </submittedName>
</protein>
<gene>
    <name evidence="3" type="ORF">Q8A70_15120</name>
</gene>
<comment type="caution">
    <text evidence="3">The sequence shown here is derived from an EMBL/GenBank/DDBJ whole genome shotgun (WGS) entry which is preliminary data.</text>
</comment>
<feature type="region of interest" description="Disordered" evidence="1">
    <location>
        <begin position="146"/>
        <end position="167"/>
    </location>
</feature>
<accession>A0ABU0YMR9</accession>
<proteinExistence type="predicted"/>
<organism evidence="3 4">
    <name type="scientific">Dongia sedimenti</name>
    <dbReference type="NCBI Taxonomy" id="3064282"/>
    <lineage>
        <taxon>Bacteria</taxon>
        <taxon>Pseudomonadati</taxon>
        <taxon>Pseudomonadota</taxon>
        <taxon>Alphaproteobacteria</taxon>
        <taxon>Rhodospirillales</taxon>
        <taxon>Dongiaceae</taxon>
        <taxon>Dongia</taxon>
    </lineage>
</organism>
<keyword evidence="2" id="KW-1133">Transmembrane helix</keyword>
<dbReference type="Gene3D" id="1.20.120.1490">
    <property type="match status" value="1"/>
</dbReference>
<keyword evidence="2" id="KW-0812">Transmembrane</keyword>
<evidence type="ECO:0000256" key="2">
    <source>
        <dbReference type="SAM" id="Phobius"/>
    </source>
</evidence>